<keyword evidence="4" id="KW-0808">Transferase</keyword>
<dbReference type="AlphaFoldDB" id="A0A6M0CU23"/>
<feature type="transmembrane region" description="Helical" evidence="1">
    <location>
        <begin position="287"/>
        <end position="306"/>
    </location>
</feature>
<protein>
    <submittedName>
        <fullName evidence="4">Acyltransferase</fullName>
    </submittedName>
</protein>
<feature type="transmembrane region" description="Helical" evidence="1">
    <location>
        <begin position="20"/>
        <end position="38"/>
    </location>
</feature>
<sequence length="669" mass="74610">MTQPTLHLSHPKYRPDIDGLRAVAVLAVVIFHAFPTALRGGFTGVDVFFVISGYLISSIIFESLDRGAFSFSEFYARRIKRIFPALLLVLVACYGLGWLTLLDDELRQLGKHIAGGAGFVSNLVLWSEVGYFDNSVESKPLLHLWSLGVEEQFYIVWPVLLWMAWRFRFNVLALTLILAAVSFVLSVKGVKHDAIATFYSPHTRFWELLAGTLLAWFSLYRQRVVRTRLAQVLSLLGLCLLMFGFLRINKGLSFPGKWALVPVLGAVLIIAAGPDAWFNRRVLSNKLAVWFGLISFPLYLWHWPLLSFARIIEGEVPAVGVRVAAVLLAILLAWLTFRLVELPLRARWQGRSKVIVLMLLAVGCGATGYVTYTQDSVVQRKHNQALMAYQNSMQMTDRAAECFEMPYAYSKPDGWYCGLGERDAPVEYFAYGDSHALSLMPALEKFAREHNVGMKFTGTSGCPSLLGIQSLRGDAGLEKYNCQALNERIFNDVKASGIKQVILINRWTYYTSSPSRPSEFNAITKDASLKATVQSSTNDLIWAMDATVSRYASIGVKVIFIEDIPQQRYEPKDVLRRGRGIENEYLKLSVSREEHVRNQSFVNAALRKTSATTINLDSALCPADICPLVEGNAFLYSDDDHLSITGALKVYPALAAGLTRSAVSTGLTK</sequence>
<gene>
    <name evidence="4" type="ORF">G3435_16245</name>
</gene>
<comment type="caution">
    <text evidence="4">The sequence shown here is derived from an EMBL/GenBank/DDBJ whole genome shotgun (WGS) entry which is preliminary data.</text>
</comment>
<dbReference type="GO" id="GO:0016020">
    <property type="term" value="C:membrane"/>
    <property type="evidence" value="ECO:0007669"/>
    <property type="project" value="TreeGrafter"/>
</dbReference>
<name>A0A6M0CU23_9PSED</name>
<dbReference type="EMBL" id="JAAHBV010000347">
    <property type="protein sequence ID" value="NER61105.1"/>
    <property type="molecule type" value="Genomic_DNA"/>
</dbReference>
<dbReference type="InterPro" id="IPR050879">
    <property type="entry name" value="Acyltransferase_3"/>
</dbReference>
<evidence type="ECO:0000256" key="1">
    <source>
        <dbReference type="SAM" id="Phobius"/>
    </source>
</evidence>
<feature type="domain" description="SGNH" evidence="3">
    <location>
        <begin position="413"/>
        <end position="655"/>
    </location>
</feature>
<evidence type="ECO:0000259" key="2">
    <source>
        <dbReference type="Pfam" id="PF01757"/>
    </source>
</evidence>
<dbReference type="InterPro" id="IPR002656">
    <property type="entry name" value="Acyl_transf_3_dom"/>
</dbReference>
<evidence type="ECO:0000259" key="3">
    <source>
        <dbReference type="Pfam" id="PF19040"/>
    </source>
</evidence>
<reference evidence="4 5" key="1">
    <citation type="submission" date="2020-02" db="EMBL/GenBank/DDBJ databases">
        <title>Broccoli isolated Pseudomonas sp.</title>
        <authorList>
            <person name="Fujikawa T."/>
            <person name="Sawada H."/>
        </authorList>
    </citation>
    <scope>NUCLEOTIDE SEQUENCE [LARGE SCALE GENOMIC DNA]</scope>
    <source>
        <strain evidence="4 5">MAFF212428</strain>
    </source>
</reference>
<accession>A0A6M0CU23</accession>
<keyword evidence="4" id="KW-0012">Acyltransferase</keyword>
<dbReference type="GO" id="GO:0009103">
    <property type="term" value="P:lipopolysaccharide biosynthetic process"/>
    <property type="evidence" value="ECO:0007669"/>
    <property type="project" value="TreeGrafter"/>
</dbReference>
<evidence type="ECO:0000313" key="5">
    <source>
        <dbReference type="Proteomes" id="UP000480410"/>
    </source>
</evidence>
<proteinExistence type="predicted"/>
<feature type="transmembrane region" description="Helical" evidence="1">
    <location>
        <begin position="318"/>
        <end position="340"/>
    </location>
</feature>
<dbReference type="Pfam" id="PF19040">
    <property type="entry name" value="SGNH"/>
    <property type="match status" value="1"/>
</dbReference>
<feature type="transmembrane region" description="Helical" evidence="1">
    <location>
        <begin position="229"/>
        <end position="246"/>
    </location>
</feature>
<feature type="transmembrane region" description="Helical" evidence="1">
    <location>
        <begin position="352"/>
        <end position="372"/>
    </location>
</feature>
<feature type="transmembrane region" description="Helical" evidence="1">
    <location>
        <begin position="171"/>
        <end position="190"/>
    </location>
</feature>
<organism evidence="4 5">
    <name type="scientific">Pseudomonas brassicae</name>
    <dbReference type="NCBI Taxonomy" id="2708063"/>
    <lineage>
        <taxon>Bacteria</taxon>
        <taxon>Pseudomonadati</taxon>
        <taxon>Pseudomonadota</taxon>
        <taxon>Gammaproteobacteria</taxon>
        <taxon>Pseudomonadales</taxon>
        <taxon>Pseudomonadaceae</taxon>
        <taxon>Pseudomonas</taxon>
    </lineage>
</organism>
<dbReference type="GO" id="GO:0016747">
    <property type="term" value="F:acyltransferase activity, transferring groups other than amino-acyl groups"/>
    <property type="evidence" value="ECO:0007669"/>
    <property type="project" value="InterPro"/>
</dbReference>
<dbReference type="Pfam" id="PF01757">
    <property type="entry name" value="Acyl_transf_3"/>
    <property type="match status" value="1"/>
</dbReference>
<keyword evidence="1" id="KW-0472">Membrane</keyword>
<dbReference type="PANTHER" id="PTHR23028:SF53">
    <property type="entry name" value="ACYL_TRANSF_3 DOMAIN-CONTAINING PROTEIN"/>
    <property type="match status" value="1"/>
</dbReference>
<dbReference type="Proteomes" id="UP000480410">
    <property type="component" value="Unassembled WGS sequence"/>
</dbReference>
<evidence type="ECO:0000313" key="4">
    <source>
        <dbReference type="EMBL" id="NER61105.1"/>
    </source>
</evidence>
<keyword evidence="1" id="KW-1133">Transmembrane helix</keyword>
<feature type="transmembrane region" description="Helical" evidence="1">
    <location>
        <begin position="82"/>
        <end position="101"/>
    </location>
</feature>
<dbReference type="InterPro" id="IPR043968">
    <property type="entry name" value="SGNH"/>
</dbReference>
<feature type="transmembrane region" description="Helical" evidence="1">
    <location>
        <begin position="258"/>
        <end position="278"/>
    </location>
</feature>
<feature type="domain" description="Acyltransferase 3" evidence="2">
    <location>
        <begin position="16"/>
        <end position="337"/>
    </location>
</feature>
<keyword evidence="1" id="KW-0812">Transmembrane</keyword>
<feature type="transmembrane region" description="Helical" evidence="1">
    <location>
        <begin position="44"/>
        <end position="61"/>
    </location>
</feature>
<dbReference type="PANTHER" id="PTHR23028">
    <property type="entry name" value="ACETYLTRANSFERASE"/>
    <property type="match status" value="1"/>
</dbReference>